<proteinExistence type="predicted"/>
<dbReference type="InterPro" id="IPR029476">
    <property type="entry name" value="DNase_NucA_NucB"/>
</dbReference>
<feature type="signal peptide" evidence="1">
    <location>
        <begin position="1"/>
        <end position="15"/>
    </location>
</feature>
<sequence>MFILPFIAFAAAVLAQPQPAPPPQVNFMLSCGLYPQVCNNKCYAVFRGGAPRTVTWSGLTQAQTGNRRTIAGTVPNPCCNGRITAPPICSNPDGTQTTCTSPDEYPYASTDEFGNGPGNGPTFIRCTGIAENVYEGMQDYNNGILRATVADGGCGQRRGCRITIGFQFVGIESDACVNGANARNDGHYWQYNGAYSLVPRDGEASQEPRLPLLQRADPPLELAIAPEQRRELVLDTGDHVIVAPEAPGDPERPWIGERWMMGANGTATVVRELFGNEKSAPFRPGRK</sequence>
<dbReference type="Pfam" id="PF14040">
    <property type="entry name" value="DNase_NucA_NucB"/>
    <property type="match status" value="1"/>
</dbReference>
<name>A0A6A6F2G4_9PEZI</name>
<reference evidence="3" key="1">
    <citation type="journal article" date="2020" name="Stud. Mycol.">
        <title>101 Dothideomycetes genomes: a test case for predicting lifestyles and emergence of pathogens.</title>
        <authorList>
            <person name="Haridas S."/>
            <person name="Albert R."/>
            <person name="Binder M."/>
            <person name="Bloem J."/>
            <person name="Labutti K."/>
            <person name="Salamov A."/>
            <person name="Andreopoulos B."/>
            <person name="Baker S."/>
            <person name="Barry K."/>
            <person name="Bills G."/>
            <person name="Bluhm B."/>
            <person name="Cannon C."/>
            <person name="Castanera R."/>
            <person name="Culley D."/>
            <person name="Daum C."/>
            <person name="Ezra D."/>
            <person name="Gonzalez J."/>
            <person name="Henrissat B."/>
            <person name="Kuo A."/>
            <person name="Liang C."/>
            <person name="Lipzen A."/>
            <person name="Lutzoni F."/>
            <person name="Magnuson J."/>
            <person name="Mondo S."/>
            <person name="Nolan M."/>
            <person name="Ohm R."/>
            <person name="Pangilinan J."/>
            <person name="Park H.-J."/>
            <person name="Ramirez L."/>
            <person name="Alfaro M."/>
            <person name="Sun H."/>
            <person name="Tritt A."/>
            <person name="Yoshinaga Y."/>
            <person name="Zwiers L.-H."/>
            <person name="Turgeon B."/>
            <person name="Goodwin S."/>
            <person name="Spatafora J."/>
            <person name="Crous P."/>
            <person name="Grigoriev I."/>
        </authorList>
    </citation>
    <scope>NUCLEOTIDE SEQUENCE</scope>
    <source>
        <strain evidence="3">SCOH1-5</strain>
    </source>
</reference>
<accession>A0A6A6F2G4</accession>
<dbReference type="OrthoDB" id="2748312at2759"/>
<evidence type="ECO:0000256" key="1">
    <source>
        <dbReference type="SAM" id="SignalP"/>
    </source>
</evidence>
<keyword evidence="4" id="KW-1185">Reference proteome</keyword>
<keyword evidence="1" id="KW-0732">Signal</keyword>
<feature type="domain" description="Deoxyribonuclease NucA/NucB" evidence="2">
    <location>
        <begin position="42"/>
        <end position="138"/>
    </location>
</feature>
<gene>
    <name evidence="3" type="ORF">CERZMDRAFT_107696</name>
</gene>
<organism evidence="3 4">
    <name type="scientific">Cercospora zeae-maydis SCOH1-5</name>
    <dbReference type="NCBI Taxonomy" id="717836"/>
    <lineage>
        <taxon>Eukaryota</taxon>
        <taxon>Fungi</taxon>
        <taxon>Dikarya</taxon>
        <taxon>Ascomycota</taxon>
        <taxon>Pezizomycotina</taxon>
        <taxon>Dothideomycetes</taxon>
        <taxon>Dothideomycetidae</taxon>
        <taxon>Mycosphaerellales</taxon>
        <taxon>Mycosphaerellaceae</taxon>
        <taxon>Cercospora</taxon>
    </lineage>
</organism>
<evidence type="ECO:0000259" key="2">
    <source>
        <dbReference type="Pfam" id="PF14040"/>
    </source>
</evidence>
<evidence type="ECO:0000313" key="3">
    <source>
        <dbReference type="EMBL" id="KAF2207643.1"/>
    </source>
</evidence>
<protein>
    <recommendedName>
        <fullName evidence="2">Deoxyribonuclease NucA/NucB domain-containing protein</fullName>
    </recommendedName>
</protein>
<feature type="chain" id="PRO_5025435011" description="Deoxyribonuclease NucA/NucB domain-containing protein" evidence="1">
    <location>
        <begin position="16"/>
        <end position="287"/>
    </location>
</feature>
<dbReference type="AlphaFoldDB" id="A0A6A6F2G4"/>
<evidence type="ECO:0000313" key="4">
    <source>
        <dbReference type="Proteomes" id="UP000799539"/>
    </source>
</evidence>
<dbReference type="EMBL" id="ML992701">
    <property type="protein sequence ID" value="KAF2207643.1"/>
    <property type="molecule type" value="Genomic_DNA"/>
</dbReference>
<dbReference type="Proteomes" id="UP000799539">
    <property type="component" value="Unassembled WGS sequence"/>
</dbReference>